<evidence type="ECO:0000313" key="2">
    <source>
        <dbReference type="Proteomes" id="UP000199126"/>
    </source>
</evidence>
<gene>
    <name evidence="1" type="ORF">SAMN04487948_11348</name>
</gene>
<accession>A0A1H8UYT5</accession>
<dbReference type="AlphaFoldDB" id="A0A1H8UYT5"/>
<sequence length="44" mass="5017">MRLHPRLGLLNLLSKFSTQILTAFGEVSVVVLNRARISYNDFLL</sequence>
<evidence type="ECO:0000313" key="1">
    <source>
        <dbReference type="EMBL" id="SEP08114.1"/>
    </source>
</evidence>
<organism evidence="1 2">
    <name type="scientific">Halogranum amylolyticum</name>
    <dbReference type="NCBI Taxonomy" id="660520"/>
    <lineage>
        <taxon>Archaea</taxon>
        <taxon>Methanobacteriati</taxon>
        <taxon>Methanobacteriota</taxon>
        <taxon>Stenosarchaea group</taxon>
        <taxon>Halobacteria</taxon>
        <taxon>Halobacteriales</taxon>
        <taxon>Haloferacaceae</taxon>
    </lineage>
</organism>
<dbReference type="EMBL" id="FODV01000013">
    <property type="protein sequence ID" value="SEP08114.1"/>
    <property type="molecule type" value="Genomic_DNA"/>
</dbReference>
<proteinExistence type="predicted"/>
<dbReference type="Proteomes" id="UP000199126">
    <property type="component" value="Unassembled WGS sequence"/>
</dbReference>
<reference evidence="2" key="1">
    <citation type="submission" date="2016-10" db="EMBL/GenBank/DDBJ databases">
        <authorList>
            <person name="Varghese N."/>
            <person name="Submissions S."/>
        </authorList>
    </citation>
    <scope>NUCLEOTIDE SEQUENCE [LARGE SCALE GENOMIC DNA]</scope>
    <source>
        <strain evidence="2">CGMCC 1.10121</strain>
    </source>
</reference>
<name>A0A1H8UYT5_9EURY</name>
<keyword evidence="2" id="KW-1185">Reference proteome</keyword>
<protein>
    <submittedName>
        <fullName evidence="1">Uncharacterized protein</fullName>
    </submittedName>
</protein>